<dbReference type="EMBL" id="EF472956">
    <property type="protein sequence ID" value="ABO93187.1"/>
    <property type="molecule type" value="Genomic_DNA"/>
</dbReference>
<keyword evidence="2" id="KW-0479">Metal-binding</keyword>
<dbReference type="PANTHER" id="PTHR13966">
    <property type="entry name" value="ENDONUCLEASE RELATED"/>
    <property type="match status" value="1"/>
</dbReference>
<evidence type="ECO:0000256" key="1">
    <source>
        <dbReference type="PIRSR" id="PIRSR640255-1"/>
    </source>
</evidence>
<dbReference type="InterPro" id="IPR001604">
    <property type="entry name" value="Endo_G_ENPP1-like_dom"/>
</dbReference>
<keyword evidence="3" id="KW-0732">Signal</keyword>
<feature type="active site" description="Proton acceptor" evidence="1">
    <location>
        <position position="140"/>
    </location>
</feature>
<dbReference type="GO" id="GO:0046872">
    <property type="term" value="F:metal ion binding"/>
    <property type="evidence" value="ECO:0007669"/>
    <property type="project" value="UniProtKB-KW"/>
</dbReference>
<dbReference type="GO" id="GO:0004519">
    <property type="term" value="F:endonuclease activity"/>
    <property type="evidence" value="ECO:0007669"/>
    <property type="project" value="TreeGrafter"/>
</dbReference>
<dbReference type="InterPro" id="IPR044929">
    <property type="entry name" value="DNA/RNA_non-sp_Endonuclease_sf"/>
</dbReference>
<dbReference type="PROSITE" id="PS51257">
    <property type="entry name" value="PROKAR_LIPOPROTEIN"/>
    <property type="match status" value="1"/>
</dbReference>
<feature type="domain" description="DNA/RNA non-specific endonuclease/pyrophosphatase/phosphodiesterase" evidence="5">
    <location>
        <begin position="72"/>
        <end position="280"/>
    </location>
</feature>
<evidence type="ECO:0000256" key="2">
    <source>
        <dbReference type="PIRSR" id="PIRSR640255-2"/>
    </source>
</evidence>
<dbReference type="AlphaFoldDB" id="A4URY6"/>
<feature type="signal peptide" evidence="3">
    <location>
        <begin position="1"/>
        <end position="24"/>
    </location>
</feature>
<dbReference type="RefSeq" id="WP_039869858.1">
    <property type="nucleotide sequence ID" value="NZ_BPTR01000001.1"/>
</dbReference>
<evidence type="ECO:0000256" key="3">
    <source>
        <dbReference type="SAM" id="SignalP"/>
    </source>
</evidence>
<feature type="domain" description="ENPP1-3/EXOG-like endonuclease/phosphodiesterase" evidence="4">
    <location>
        <begin position="92"/>
        <end position="280"/>
    </location>
</feature>
<feature type="chain" id="PRO_5002674911" evidence="3">
    <location>
        <begin position="25"/>
        <end position="300"/>
    </location>
</feature>
<evidence type="ECO:0000313" key="6">
    <source>
        <dbReference type="EMBL" id="ABO93187.1"/>
    </source>
</evidence>
<evidence type="ECO:0000259" key="4">
    <source>
        <dbReference type="SMART" id="SM00477"/>
    </source>
</evidence>
<sequence length="300" mass="33498">MHTIKSLFLAMGVLALVACGSSNDDNSTSTSGPSASNVNANIPTASMKYIGDLEFPKVKGGNSIIISHLDGDSLNYSIEWDTEKKSNRWSCYKMYWSNRLSRTTRYYGSPQYPSDPDMNSSYQYSVDNDPFGDIKYDHGHLCPSADRLNSANSNYQTFYLTNMQPQAHSFNAGIWNDMESLIRSWITVNSSHSDTLYVCKGGTIDKSTDIFTTTSKGLLVPRYYFSAVLMKNSSGYKAIGFWFDQTVSASKQGTLASHVVNIDTLEEKTGIDFFCNLPDDTEEHVESLAVENILRAWKLN</sequence>
<feature type="binding site" evidence="2">
    <location>
        <position position="171"/>
    </location>
    <ligand>
        <name>Mg(2+)</name>
        <dbReference type="ChEBI" id="CHEBI:18420"/>
        <note>catalytic</note>
    </ligand>
</feature>
<dbReference type="Gene3D" id="3.40.570.10">
    <property type="entry name" value="Extracellular Endonuclease, subunit A"/>
    <property type="match status" value="1"/>
</dbReference>
<dbReference type="GO" id="GO:0003676">
    <property type="term" value="F:nucleic acid binding"/>
    <property type="evidence" value="ECO:0007669"/>
    <property type="project" value="InterPro"/>
</dbReference>
<protein>
    <submittedName>
        <fullName evidence="6">NucB</fullName>
    </submittedName>
</protein>
<dbReference type="InterPro" id="IPR020821">
    <property type="entry name" value="ENPP1-3/EXOG-like_nuc-like"/>
</dbReference>
<evidence type="ECO:0000259" key="5">
    <source>
        <dbReference type="SMART" id="SM00892"/>
    </source>
</evidence>
<gene>
    <name evidence="6" type="primary">nucB</name>
</gene>
<dbReference type="SUPFAM" id="SSF54060">
    <property type="entry name" value="His-Me finger endonucleases"/>
    <property type="match status" value="1"/>
</dbReference>
<dbReference type="PANTHER" id="PTHR13966:SF5">
    <property type="entry name" value="ENDONUCLEASE G, MITOCHONDRIAL"/>
    <property type="match status" value="1"/>
</dbReference>
<proteinExistence type="predicted"/>
<dbReference type="Pfam" id="PF01223">
    <property type="entry name" value="Endonuclease_NS"/>
    <property type="match status" value="1"/>
</dbReference>
<dbReference type="SMR" id="A4URY6"/>
<accession>A4URY6</accession>
<dbReference type="GO" id="GO:0016787">
    <property type="term" value="F:hydrolase activity"/>
    <property type="evidence" value="ECO:0007669"/>
    <property type="project" value="InterPro"/>
</dbReference>
<dbReference type="SMART" id="SM00477">
    <property type="entry name" value="NUC"/>
    <property type="match status" value="1"/>
</dbReference>
<name>A4URY6_SEGBR</name>
<reference evidence="6" key="1">
    <citation type="journal article" date="2007" name="Microbiology">
        <title>Studies on Prevotella nuclease using a system for the controlled expression of cloned genes in P. bryantii TC1-1.</title>
        <authorList>
            <person name="Accetto T."/>
            <person name="Avgustin G."/>
        </authorList>
    </citation>
    <scope>NUCLEOTIDE SEQUENCE</scope>
    <source>
        <strain evidence="6">B14</strain>
    </source>
</reference>
<organism evidence="6">
    <name type="scientific">Segatella bryantii</name>
    <name type="common">Prevotella bryantii</name>
    <dbReference type="NCBI Taxonomy" id="77095"/>
    <lineage>
        <taxon>Bacteria</taxon>
        <taxon>Pseudomonadati</taxon>
        <taxon>Bacteroidota</taxon>
        <taxon>Bacteroidia</taxon>
        <taxon>Bacteroidales</taxon>
        <taxon>Prevotellaceae</taxon>
        <taxon>Segatella</taxon>
    </lineage>
</organism>
<dbReference type="InterPro" id="IPR044925">
    <property type="entry name" value="His-Me_finger_sf"/>
</dbReference>
<dbReference type="InterPro" id="IPR040255">
    <property type="entry name" value="Non-specific_endonuclease"/>
</dbReference>
<dbReference type="SMART" id="SM00892">
    <property type="entry name" value="Endonuclease_NS"/>
    <property type="match status" value="1"/>
</dbReference>